<dbReference type="InterPro" id="IPR036890">
    <property type="entry name" value="HATPase_C_sf"/>
</dbReference>
<evidence type="ECO:0000256" key="3">
    <source>
        <dbReference type="ARBA" id="ARBA00012438"/>
    </source>
</evidence>
<dbReference type="PANTHER" id="PTHR42878:SF15">
    <property type="entry name" value="BACTERIOPHYTOCHROME"/>
    <property type="match status" value="1"/>
</dbReference>
<keyword evidence="6" id="KW-0418">Kinase</keyword>
<keyword evidence="11" id="KW-1185">Reference proteome</keyword>
<dbReference type="EC" id="2.7.13.3" evidence="3"/>
<dbReference type="InterPro" id="IPR003594">
    <property type="entry name" value="HATPase_dom"/>
</dbReference>
<dbReference type="FunFam" id="3.30.565.10:FF:000006">
    <property type="entry name" value="Sensor histidine kinase WalK"/>
    <property type="match status" value="1"/>
</dbReference>
<sequence length="618" mass="67184">MSGPRELRRRWASRTRRRWCRAMAHLAPLFSLRARLAIFALLCAVPVLTLSALQLRGDSARIRTAAVDATNNLAEVAARRLEQDLVNAEVVSQAVGSVVHPDTLGSCSLTLARVVAAAGPRVTNFIAVSPAGDVLCSGRPLTWRVNVGDRPHVISALASQRPVVSDFAVGRVSGQDNLQLVVPIQLGAGGSTDALVVAGLTAATLLDGIPLDDSLHLTLMMLDRRGTLVSRSTDVVMPRGQQLADSDIFRRREQVAGKPTVLAGPDGVRRLYVTQPVRFRGETVAWIASGAQVEALEQLAFEARRRNLAIVGLLAAAVMGLAVLVFRPVVLGRYRGLLRVATHVEGGAYGARVAVRVVDDITPLELAVNQMLDAIERDRAGLESRVRERTLELEQSNRDLQAFTYSVSHDLRAPVATITAFSQQLEERQVLADAKDRHFLARILAAARRMDALIEGMLALAQINRAEIVPEPLDVSAMAREAAQECREAEPGREVKVRVADGMSARGDRRLMQAALANLLSNAWKFTRHTQRAEIAVIPVLAEGGHIAICVRDNGAGFDEKYASRLFEAFHRLHGNKDYPGLGIGLATVQRIVDRHHGRVWAEGAVGHGAAFYFYFAD</sequence>
<dbReference type="Gene3D" id="1.10.287.130">
    <property type="match status" value="1"/>
</dbReference>
<feature type="domain" description="Histidine kinase" evidence="8">
    <location>
        <begin position="406"/>
        <end position="618"/>
    </location>
</feature>
<dbReference type="PANTHER" id="PTHR42878">
    <property type="entry name" value="TWO-COMPONENT HISTIDINE KINASE"/>
    <property type="match status" value="1"/>
</dbReference>
<keyword evidence="7" id="KW-1133">Transmembrane helix</keyword>
<dbReference type="Proteomes" id="UP000651050">
    <property type="component" value="Unassembled WGS sequence"/>
</dbReference>
<feature type="transmembrane region" description="Helical" evidence="7">
    <location>
        <begin position="308"/>
        <end position="330"/>
    </location>
</feature>
<dbReference type="Gene3D" id="3.30.450.20">
    <property type="entry name" value="PAS domain"/>
    <property type="match status" value="1"/>
</dbReference>
<keyword evidence="7" id="KW-0812">Transmembrane</keyword>
<dbReference type="InterPro" id="IPR036097">
    <property type="entry name" value="HisK_dim/P_sf"/>
</dbReference>
<dbReference type="InterPro" id="IPR003661">
    <property type="entry name" value="HisK_dim/P_dom"/>
</dbReference>
<dbReference type="Gene3D" id="3.30.565.10">
    <property type="entry name" value="Histidine kinase-like ATPase, C-terminal domain"/>
    <property type="match status" value="1"/>
</dbReference>
<evidence type="ECO:0000256" key="1">
    <source>
        <dbReference type="ARBA" id="ARBA00000085"/>
    </source>
</evidence>
<comment type="caution">
    <text evidence="10">The sequence shown here is derived from an EMBL/GenBank/DDBJ whole genome shotgun (WGS) entry which is preliminary data.</text>
</comment>
<dbReference type="GO" id="GO:0000156">
    <property type="term" value="F:phosphorelay response regulator activity"/>
    <property type="evidence" value="ECO:0007669"/>
    <property type="project" value="TreeGrafter"/>
</dbReference>
<dbReference type="GO" id="GO:0000155">
    <property type="term" value="F:phosphorelay sensor kinase activity"/>
    <property type="evidence" value="ECO:0007669"/>
    <property type="project" value="InterPro"/>
</dbReference>
<dbReference type="SMART" id="SM00387">
    <property type="entry name" value="HATPase_c"/>
    <property type="match status" value="1"/>
</dbReference>
<evidence type="ECO:0000256" key="4">
    <source>
        <dbReference type="ARBA" id="ARBA00022553"/>
    </source>
</evidence>
<evidence type="ECO:0000256" key="6">
    <source>
        <dbReference type="ARBA" id="ARBA00022777"/>
    </source>
</evidence>
<dbReference type="SUPFAM" id="SSF47384">
    <property type="entry name" value="Homodimeric domain of signal transducing histidine kinase"/>
    <property type="match status" value="1"/>
</dbReference>
<organism evidence="10 11">
    <name type="scientific">Caenimonas aquaedulcis</name>
    <dbReference type="NCBI Taxonomy" id="2793270"/>
    <lineage>
        <taxon>Bacteria</taxon>
        <taxon>Pseudomonadati</taxon>
        <taxon>Pseudomonadota</taxon>
        <taxon>Betaproteobacteria</taxon>
        <taxon>Burkholderiales</taxon>
        <taxon>Comamonadaceae</taxon>
        <taxon>Caenimonas</taxon>
    </lineage>
</organism>
<dbReference type="PROSITE" id="PS50885">
    <property type="entry name" value="HAMP"/>
    <property type="match status" value="1"/>
</dbReference>
<keyword evidence="5" id="KW-0808">Transferase</keyword>
<dbReference type="AlphaFoldDB" id="A0A931MFL9"/>
<dbReference type="InterPro" id="IPR004358">
    <property type="entry name" value="Sig_transdc_His_kin-like_C"/>
</dbReference>
<dbReference type="Pfam" id="PF00512">
    <property type="entry name" value="HisKA"/>
    <property type="match status" value="1"/>
</dbReference>
<gene>
    <name evidence="10" type="ORF">I5803_01065</name>
</gene>
<dbReference type="GO" id="GO:0030295">
    <property type="term" value="F:protein kinase activator activity"/>
    <property type="evidence" value="ECO:0007669"/>
    <property type="project" value="TreeGrafter"/>
</dbReference>
<name>A0A931MFL9_9BURK</name>
<dbReference type="EMBL" id="JADWYS010000001">
    <property type="protein sequence ID" value="MBG9386600.1"/>
    <property type="molecule type" value="Genomic_DNA"/>
</dbReference>
<feature type="domain" description="HAMP" evidence="9">
    <location>
        <begin position="335"/>
        <end position="380"/>
    </location>
</feature>
<dbReference type="InterPro" id="IPR050351">
    <property type="entry name" value="BphY/WalK/GraS-like"/>
</dbReference>
<dbReference type="PROSITE" id="PS50109">
    <property type="entry name" value="HIS_KIN"/>
    <property type="match status" value="1"/>
</dbReference>
<protein>
    <recommendedName>
        <fullName evidence="3">histidine kinase</fullName>
        <ecNumber evidence="3">2.7.13.3</ecNumber>
    </recommendedName>
</protein>
<proteinExistence type="predicted"/>
<dbReference type="InterPro" id="IPR003660">
    <property type="entry name" value="HAMP_dom"/>
</dbReference>
<keyword evidence="7" id="KW-0472">Membrane</keyword>
<comment type="subcellular location">
    <subcellularLocation>
        <location evidence="2">Cell inner membrane</location>
        <topology evidence="2">Multi-pass membrane protein</topology>
    </subcellularLocation>
</comment>
<dbReference type="SUPFAM" id="SSF55874">
    <property type="entry name" value="ATPase domain of HSP90 chaperone/DNA topoisomerase II/histidine kinase"/>
    <property type="match status" value="1"/>
</dbReference>
<comment type="catalytic activity">
    <reaction evidence="1">
        <text>ATP + protein L-histidine = ADP + protein N-phospho-L-histidine.</text>
        <dbReference type="EC" id="2.7.13.3"/>
    </reaction>
</comment>
<dbReference type="GO" id="GO:0005886">
    <property type="term" value="C:plasma membrane"/>
    <property type="evidence" value="ECO:0007669"/>
    <property type="project" value="UniProtKB-SubCell"/>
</dbReference>
<evidence type="ECO:0000259" key="8">
    <source>
        <dbReference type="PROSITE" id="PS50109"/>
    </source>
</evidence>
<dbReference type="GO" id="GO:0007234">
    <property type="term" value="P:osmosensory signaling via phosphorelay pathway"/>
    <property type="evidence" value="ECO:0007669"/>
    <property type="project" value="TreeGrafter"/>
</dbReference>
<dbReference type="InterPro" id="IPR005467">
    <property type="entry name" value="His_kinase_dom"/>
</dbReference>
<evidence type="ECO:0000313" key="10">
    <source>
        <dbReference type="EMBL" id="MBG9386600.1"/>
    </source>
</evidence>
<keyword evidence="4" id="KW-0597">Phosphoprotein</keyword>
<dbReference type="SMART" id="SM00388">
    <property type="entry name" value="HisKA"/>
    <property type="match status" value="1"/>
</dbReference>
<evidence type="ECO:0000313" key="11">
    <source>
        <dbReference type="Proteomes" id="UP000651050"/>
    </source>
</evidence>
<dbReference type="Pfam" id="PF02518">
    <property type="entry name" value="HATPase_c"/>
    <property type="match status" value="1"/>
</dbReference>
<dbReference type="PRINTS" id="PR00344">
    <property type="entry name" value="BCTRLSENSOR"/>
</dbReference>
<evidence type="ECO:0000256" key="2">
    <source>
        <dbReference type="ARBA" id="ARBA00004429"/>
    </source>
</evidence>
<evidence type="ECO:0000256" key="5">
    <source>
        <dbReference type="ARBA" id="ARBA00022679"/>
    </source>
</evidence>
<reference evidence="10" key="1">
    <citation type="submission" date="2020-11" db="EMBL/GenBank/DDBJ databases">
        <title>Bacterial whole genome sequence for Caenimonas sp. DR4.4.</title>
        <authorList>
            <person name="Le V."/>
            <person name="Ko S.-R."/>
            <person name="Ahn C.-Y."/>
            <person name="Oh H.-M."/>
        </authorList>
    </citation>
    <scope>NUCLEOTIDE SEQUENCE</scope>
    <source>
        <strain evidence="10">DR4.4</strain>
    </source>
</reference>
<evidence type="ECO:0000256" key="7">
    <source>
        <dbReference type="SAM" id="Phobius"/>
    </source>
</evidence>
<dbReference type="CDD" id="cd00082">
    <property type="entry name" value="HisKA"/>
    <property type="match status" value="1"/>
</dbReference>
<accession>A0A931MFL9</accession>
<evidence type="ECO:0000259" key="9">
    <source>
        <dbReference type="PROSITE" id="PS50885"/>
    </source>
</evidence>